<dbReference type="Pfam" id="PF00534">
    <property type="entry name" value="Glycos_transf_1"/>
    <property type="match status" value="1"/>
</dbReference>
<dbReference type="SUPFAM" id="SSF53756">
    <property type="entry name" value="UDP-Glycosyltransferase/glycogen phosphorylase"/>
    <property type="match status" value="1"/>
</dbReference>
<proteinExistence type="inferred from homology"/>
<evidence type="ECO:0000259" key="4">
    <source>
        <dbReference type="Pfam" id="PF00534"/>
    </source>
</evidence>
<keyword evidence="3" id="KW-0808">Transferase</keyword>
<feature type="domain" description="Glycosyl transferase family 1" evidence="4">
    <location>
        <begin position="174"/>
        <end position="332"/>
    </location>
</feature>
<comment type="similarity">
    <text evidence="1">Belongs to the glycosyltransferase group 1 family. Glycosyltransferase 4 subfamily.</text>
</comment>
<evidence type="ECO:0000313" key="6">
    <source>
        <dbReference type="Proteomes" id="UP000614714"/>
    </source>
</evidence>
<dbReference type="CDD" id="cd03801">
    <property type="entry name" value="GT4_PimA-like"/>
    <property type="match status" value="1"/>
</dbReference>
<dbReference type="PANTHER" id="PTHR12526">
    <property type="entry name" value="GLYCOSYLTRANSFERASE"/>
    <property type="match status" value="1"/>
</dbReference>
<evidence type="ECO:0000256" key="1">
    <source>
        <dbReference type="ARBA" id="ARBA00009481"/>
    </source>
</evidence>
<dbReference type="RefSeq" id="WP_199390091.1">
    <property type="nucleotide sequence ID" value="NZ_JAEMHL010000008.1"/>
</dbReference>
<evidence type="ECO:0000256" key="3">
    <source>
        <dbReference type="ARBA" id="ARBA00022679"/>
    </source>
</evidence>
<dbReference type="PANTHER" id="PTHR12526:SF640">
    <property type="entry name" value="COLANIC ACID BIOSYNTHESIS GLYCOSYLTRANSFERASE WCAL-RELATED"/>
    <property type="match status" value="1"/>
</dbReference>
<organism evidence="5 6">
    <name type="scientific">Geomonas anaerohicana</name>
    <dbReference type="NCBI Taxonomy" id="2798583"/>
    <lineage>
        <taxon>Bacteria</taxon>
        <taxon>Pseudomonadati</taxon>
        <taxon>Thermodesulfobacteriota</taxon>
        <taxon>Desulfuromonadia</taxon>
        <taxon>Geobacterales</taxon>
        <taxon>Geobacteraceae</taxon>
        <taxon>Geomonas</taxon>
    </lineage>
</organism>
<dbReference type="EMBL" id="JAEMHL010000008">
    <property type="protein sequence ID" value="MBJ6751618.1"/>
    <property type="molecule type" value="Genomic_DNA"/>
</dbReference>
<reference evidence="5 6" key="1">
    <citation type="submission" date="2020-12" db="EMBL/GenBank/DDBJ databases">
        <title>Geomonas sp. Red421, isolated from paddy soil.</title>
        <authorList>
            <person name="Xu Z."/>
            <person name="Zhang Z."/>
            <person name="Masuda Y."/>
            <person name="Itoh H."/>
            <person name="Senoo K."/>
        </authorList>
    </citation>
    <scope>NUCLEOTIDE SEQUENCE [LARGE SCALE GENOMIC DNA]</scope>
    <source>
        <strain evidence="5 6">Red421</strain>
    </source>
</reference>
<protein>
    <submittedName>
        <fullName evidence="5">Glycosyltransferase family 4 protein</fullName>
    </submittedName>
</protein>
<comment type="caution">
    <text evidence="5">The sequence shown here is derived from an EMBL/GenBank/DDBJ whole genome shotgun (WGS) entry which is preliminary data.</text>
</comment>
<evidence type="ECO:0000313" key="5">
    <source>
        <dbReference type="EMBL" id="MBJ6751618.1"/>
    </source>
</evidence>
<accession>A0ABS0YH12</accession>
<keyword evidence="2" id="KW-0328">Glycosyltransferase</keyword>
<gene>
    <name evidence="5" type="ORF">JFN91_15490</name>
</gene>
<name>A0ABS0YH12_9BACT</name>
<keyword evidence="6" id="KW-1185">Reference proteome</keyword>
<dbReference type="InterPro" id="IPR001296">
    <property type="entry name" value="Glyco_trans_1"/>
</dbReference>
<dbReference type="Gene3D" id="3.40.50.2000">
    <property type="entry name" value="Glycogen Phosphorylase B"/>
    <property type="match status" value="2"/>
</dbReference>
<evidence type="ECO:0000256" key="2">
    <source>
        <dbReference type="ARBA" id="ARBA00022676"/>
    </source>
</evidence>
<sequence>MATISRKPQVLIMCPPPEQNGGVANYYSLVSRHFRSDALQLSFFYTGSRSAASGGGRPLQPLVDLAALRRTLPQHDLVVLNPSLDPKSLIRDGVYHLAARLTGRKTIVFFRGWSPKWEEVIDRYARGVFRRVFAADRLVVLCSRFGEKLARWGVPPQAIVQETTTYEHHECEPANDPRCIVYLSRFARGKGGLTAIQVVEYLLPRFPGLKLYMVGDGELREDLVAYVQSRGLTAQVSFTGWLAGEEKYRLLSRCGIMLFPTDYGEGMPNALVEGMGMGMPIVSRPVAGIADIIADGENGFLVPSLDPADFANRVARLLEDRELWLEMSQRNRVIGRERFSITSVVGRLESLYLDLLRQERGGL</sequence>
<dbReference type="Proteomes" id="UP000614714">
    <property type="component" value="Unassembled WGS sequence"/>
</dbReference>